<dbReference type="CDD" id="cd04051">
    <property type="entry name" value="C2_SRC2_like"/>
    <property type="match status" value="1"/>
</dbReference>
<evidence type="ECO:0000259" key="2">
    <source>
        <dbReference type="PROSITE" id="PS50004"/>
    </source>
</evidence>
<reference evidence="4" key="1">
    <citation type="submission" date="2025-08" db="UniProtKB">
        <authorList>
            <consortium name="RefSeq"/>
        </authorList>
    </citation>
    <scope>IDENTIFICATION</scope>
    <source>
        <strain evidence="4">OHB3-1</strain>
    </source>
</reference>
<gene>
    <name evidence="4" type="primary">LOC111009729</name>
</gene>
<evidence type="ECO:0000313" key="3">
    <source>
        <dbReference type="Proteomes" id="UP000504603"/>
    </source>
</evidence>
<evidence type="ECO:0000256" key="1">
    <source>
        <dbReference type="SAM" id="MobiDB-lite"/>
    </source>
</evidence>
<dbReference type="InterPro" id="IPR044750">
    <property type="entry name" value="C2_SRC2/BAP"/>
</dbReference>
<evidence type="ECO:0000313" key="4">
    <source>
        <dbReference type="RefSeq" id="XP_022138613.1"/>
    </source>
</evidence>
<dbReference type="PANTHER" id="PTHR32246:SF173">
    <property type="entry name" value="C2 DOMAIN-CONTAINING PROTEIN"/>
    <property type="match status" value="1"/>
</dbReference>
<dbReference type="GO" id="GO:0006952">
    <property type="term" value="P:defense response"/>
    <property type="evidence" value="ECO:0007669"/>
    <property type="project" value="InterPro"/>
</dbReference>
<protein>
    <submittedName>
        <fullName evidence="4">Protein SRC2-like</fullName>
    </submittedName>
</protein>
<dbReference type="InterPro" id="IPR000008">
    <property type="entry name" value="C2_dom"/>
</dbReference>
<dbReference type="RefSeq" id="XP_022138613.1">
    <property type="nucleotide sequence ID" value="XM_022282921.1"/>
</dbReference>
<dbReference type="KEGG" id="mcha:111009729"/>
<proteinExistence type="predicted"/>
<keyword evidence="3" id="KW-1185">Reference proteome</keyword>
<feature type="domain" description="C2" evidence="2">
    <location>
        <begin position="1"/>
        <end position="116"/>
    </location>
</feature>
<dbReference type="OrthoDB" id="270970at2759"/>
<accession>A0A6J1CDH2</accession>
<sequence length="341" mass="35813">MAPKTDSITLEINVVSARGLTEADPTVKMNIYAVVSITGADQEAIHTNVDKEGGGNPTWNFPVKLAVDGSKRDYFNITHLDFVLKCEDGKGDRDVGEVHVSIAELILMSAAGAGNSMGYVVVSYPVIRPSGQTEGVLNFEYKFGASLSPTIHTPDTDYAARSLGYPPQGYYYPPQPPAAGHGGYGYPPPAQPYGPYPPPLQPHYIPPPAYPLYNVGPPGAPPYGYPPHQSHVHARAPLAGSSDQQRSAHQSKKKNSAWKAGAKMLGVAGALALGVVSGGSAPSFESLSAPAPVPDLSALTSGFQIPDPAAAFAPPDFSNFCPLPDPSALLDATFVDYSSLV</sequence>
<name>A0A6J1CDH2_MOMCH</name>
<dbReference type="Proteomes" id="UP000504603">
    <property type="component" value="Unplaced"/>
</dbReference>
<dbReference type="SMART" id="SM00239">
    <property type="entry name" value="C2"/>
    <property type="match status" value="1"/>
</dbReference>
<dbReference type="PANTHER" id="PTHR32246">
    <property type="entry name" value="INGRESSION PROTEIN FIC1"/>
    <property type="match status" value="1"/>
</dbReference>
<dbReference type="PROSITE" id="PS50004">
    <property type="entry name" value="C2"/>
    <property type="match status" value="1"/>
</dbReference>
<dbReference type="InterPro" id="IPR035892">
    <property type="entry name" value="C2_domain_sf"/>
</dbReference>
<organism evidence="3 4">
    <name type="scientific">Momordica charantia</name>
    <name type="common">Bitter gourd</name>
    <name type="synonym">Balsam pear</name>
    <dbReference type="NCBI Taxonomy" id="3673"/>
    <lineage>
        <taxon>Eukaryota</taxon>
        <taxon>Viridiplantae</taxon>
        <taxon>Streptophyta</taxon>
        <taxon>Embryophyta</taxon>
        <taxon>Tracheophyta</taxon>
        <taxon>Spermatophyta</taxon>
        <taxon>Magnoliopsida</taxon>
        <taxon>eudicotyledons</taxon>
        <taxon>Gunneridae</taxon>
        <taxon>Pentapetalae</taxon>
        <taxon>rosids</taxon>
        <taxon>fabids</taxon>
        <taxon>Cucurbitales</taxon>
        <taxon>Cucurbitaceae</taxon>
        <taxon>Momordiceae</taxon>
        <taxon>Momordica</taxon>
    </lineage>
</organism>
<dbReference type="Pfam" id="PF00168">
    <property type="entry name" value="C2"/>
    <property type="match status" value="1"/>
</dbReference>
<dbReference type="AlphaFoldDB" id="A0A6J1CDH2"/>
<feature type="region of interest" description="Disordered" evidence="1">
    <location>
        <begin position="221"/>
        <end position="256"/>
    </location>
</feature>
<dbReference type="SUPFAM" id="SSF49562">
    <property type="entry name" value="C2 domain (Calcium/lipid-binding domain, CaLB)"/>
    <property type="match status" value="1"/>
</dbReference>
<dbReference type="GeneID" id="111009729"/>
<dbReference type="Gene3D" id="2.60.40.150">
    <property type="entry name" value="C2 domain"/>
    <property type="match status" value="1"/>
</dbReference>